<evidence type="ECO:0000256" key="2">
    <source>
        <dbReference type="SAM" id="MobiDB-lite"/>
    </source>
</evidence>
<dbReference type="SUPFAM" id="SSF53300">
    <property type="entry name" value="vWA-like"/>
    <property type="match status" value="1"/>
</dbReference>
<dbReference type="InterPro" id="IPR001841">
    <property type="entry name" value="Znf_RING"/>
</dbReference>
<gene>
    <name evidence="5" type="ORF">BAE44_0021900</name>
</gene>
<dbReference type="PROSITE" id="PS50234">
    <property type="entry name" value="VWFA"/>
    <property type="match status" value="1"/>
</dbReference>
<dbReference type="Gene3D" id="3.40.50.410">
    <property type="entry name" value="von Willebrand factor, type A domain"/>
    <property type="match status" value="1"/>
</dbReference>
<evidence type="ECO:0000259" key="3">
    <source>
        <dbReference type="PROSITE" id="PS50089"/>
    </source>
</evidence>
<feature type="domain" description="VWFA" evidence="4">
    <location>
        <begin position="148"/>
        <end position="347"/>
    </location>
</feature>
<dbReference type="PANTHER" id="PTHR10579">
    <property type="entry name" value="CALCIUM-ACTIVATED CHLORIDE CHANNEL REGULATOR"/>
    <property type="match status" value="1"/>
</dbReference>
<evidence type="ECO:0000313" key="6">
    <source>
        <dbReference type="Proteomes" id="UP000095767"/>
    </source>
</evidence>
<proteinExistence type="predicted"/>
<evidence type="ECO:0008006" key="7">
    <source>
        <dbReference type="Google" id="ProtNLM"/>
    </source>
</evidence>
<feature type="region of interest" description="Disordered" evidence="2">
    <location>
        <begin position="576"/>
        <end position="611"/>
    </location>
</feature>
<dbReference type="Gene3D" id="3.30.40.10">
    <property type="entry name" value="Zinc/RING finger domain, C3HC4 (zinc finger)"/>
    <property type="match status" value="1"/>
</dbReference>
<evidence type="ECO:0000313" key="5">
    <source>
        <dbReference type="EMBL" id="OEL17081.1"/>
    </source>
</evidence>
<dbReference type="PROSITE" id="PS50089">
    <property type="entry name" value="ZF_RING_2"/>
    <property type="match status" value="1"/>
</dbReference>
<dbReference type="SMART" id="SM00327">
    <property type="entry name" value="VWA"/>
    <property type="match status" value="1"/>
</dbReference>
<evidence type="ECO:0000259" key="4">
    <source>
        <dbReference type="PROSITE" id="PS50234"/>
    </source>
</evidence>
<comment type="caution">
    <text evidence="5">The sequence shown here is derived from an EMBL/GenBank/DDBJ whole genome shotgun (WGS) entry which is preliminary data.</text>
</comment>
<feature type="compositionally biased region" description="Basic and acidic residues" evidence="2">
    <location>
        <begin position="579"/>
        <end position="590"/>
    </location>
</feature>
<dbReference type="Pfam" id="PF00092">
    <property type="entry name" value="VWA"/>
    <property type="match status" value="1"/>
</dbReference>
<dbReference type="STRING" id="888268.A0A1E5UW25"/>
<dbReference type="InterPro" id="IPR013083">
    <property type="entry name" value="Znf_RING/FYVE/PHD"/>
</dbReference>
<feature type="region of interest" description="Disordered" evidence="2">
    <location>
        <begin position="67"/>
        <end position="96"/>
    </location>
</feature>
<dbReference type="AlphaFoldDB" id="A0A1E5UW25"/>
<dbReference type="InterPro" id="IPR051266">
    <property type="entry name" value="CLCR"/>
</dbReference>
<feature type="domain" description="RING-type" evidence="3">
    <location>
        <begin position="21"/>
        <end position="58"/>
    </location>
</feature>
<dbReference type="EMBL" id="LWDX02061148">
    <property type="protein sequence ID" value="OEL17081.1"/>
    <property type="molecule type" value="Genomic_DNA"/>
</dbReference>
<dbReference type="InterPro" id="IPR036465">
    <property type="entry name" value="vWFA_dom_sf"/>
</dbReference>
<accession>A0A1E5UW25</accession>
<dbReference type="GO" id="GO:0008270">
    <property type="term" value="F:zinc ion binding"/>
    <property type="evidence" value="ECO:0007669"/>
    <property type="project" value="UniProtKB-KW"/>
</dbReference>
<dbReference type="InterPro" id="IPR002035">
    <property type="entry name" value="VWF_A"/>
</dbReference>
<dbReference type="Pfam" id="PF14624">
    <property type="entry name" value="Vwaint"/>
    <property type="match status" value="1"/>
</dbReference>
<organism evidence="5 6">
    <name type="scientific">Dichanthelium oligosanthes</name>
    <dbReference type="NCBI Taxonomy" id="888268"/>
    <lineage>
        <taxon>Eukaryota</taxon>
        <taxon>Viridiplantae</taxon>
        <taxon>Streptophyta</taxon>
        <taxon>Embryophyta</taxon>
        <taxon>Tracheophyta</taxon>
        <taxon>Spermatophyta</taxon>
        <taxon>Magnoliopsida</taxon>
        <taxon>Liliopsida</taxon>
        <taxon>Poales</taxon>
        <taxon>Poaceae</taxon>
        <taxon>PACMAD clade</taxon>
        <taxon>Panicoideae</taxon>
        <taxon>Panicodae</taxon>
        <taxon>Paniceae</taxon>
        <taxon>Dichantheliinae</taxon>
        <taxon>Dichanthelium</taxon>
    </lineage>
</organism>
<reference evidence="5 6" key="1">
    <citation type="submission" date="2016-09" db="EMBL/GenBank/DDBJ databases">
        <title>The draft genome of Dichanthelium oligosanthes: A C3 panicoid grass species.</title>
        <authorList>
            <person name="Studer A.J."/>
            <person name="Schnable J.C."/>
            <person name="Brutnell T.P."/>
        </authorList>
    </citation>
    <scope>NUCLEOTIDE SEQUENCE [LARGE SCALE GENOMIC DNA]</scope>
    <source>
        <strain evidence="6">cv. Kellogg 1175</strain>
        <tissue evidence="5">Leaf</tissue>
    </source>
</reference>
<protein>
    <recommendedName>
        <fullName evidence="7">VWFA domain-containing protein</fullName>
    </recommendedName>
</protein>
<keyword evidence="1" id="KW-0863">Zinc-finger</keyword>
<dbReference type="Proteomes" id="UP000095767">
    <property type="component" value="Unassembled WGS sequence"/>
</dbReference>
<dbReference type="Pfam" id="PF17123">
    <property type="entry name" value="zf-RING_11"/>
    <property type="match status" value="1"/>
</dbReference>
<dbReference type="SUPFAM" id="SSF57850">
    <property type="entry name" value="RING/U-box"/>
    <property type="match status" value="1"/>
</dbReference>
<keyword evidence="1" id="KW-0862">Zinc</keyword>
<name>A0A1E5UW25_9POAL</name>
<evidence type="ECO:0000256" key="1">
    <source>
        <dbReference type="PROSITE-ProRule" id="PRU00175"/>
    </source>
</evidence>
<dbReference type="OrthoDB" id="687730at2759"/>
<keyword evidence="6" id="KW-1185">Reference proteome</keyword>
<dbReference type="InterPro" id="IPR032838">
    <property type="entry name" value="Vwaint_dom"/>
</dbReference>
<keyword evidence="1" id="KW-0479">Metal-binding</keyword>
<sequence>MAATTMGMGMGMGMGMPGSRCPVCFGGMGHGQAIFTAECSHTFHLRCVPGSAICPVCNAPWRDTPGAGAGSAYDDDEPVEPPPAHSPLRGGSRNPKHAPAGGGLLVLKAHCEYPALSKAAAPDGFAVLVHAKAPAVVAEAAAARAPLDLVTVLDVSTSMTGEKLALVKRAMGFVIDNLGAGDRLSVVAFDSYARRVIRLTRMSEDGKAAAKRAVDSLVASGCTNIRGGLDVAAEVLDCRRHRNAVASVILLSDGQDNRRMLSSDFDGYPSSLHTAGYDVDVLVPPSFKRTAGDRCAPVHTFGFGTDHDAAAMHGISEVTGGTFSFIENHAVIQDAFAQCIGGLLSVAVQKARISVECLHPGVRIREVKSGRYENRIDPEGLDATVDVGELYADEERRFLLFLDVPRAGATDDATRLINVRCTYSDTATGQSVNVAGDDAVILRPFMATGVAPSMEVERERVRVEAAEDIALARAAAERGAYAEAARILDARRESLSWSAPVLSGDAMCKALVGELHELSLRVSDEREYQQTGRACFLAGMSSHAQQRGSSVRLSHSMTGAGAFGCTASSAAAFATPAMRRMEERSEKSREQQQNQQQAPPPPPPEAAIPHPRLEARLASALPRLSVLRRYRRLLPLRRC</sequence>
<dbReference type="PANTHER" id="PTHR10579:SF135">
    <property type="entry name" value="OS12G0203500 PROTEIN"/>
    <property type="match status" value="1"/>
</dbReference>
<dbReference type="SMART" id="SM00184">
    <property type="entry name" value="RING"/>
    <property type="match status" value="1"/>
</dbReference>